<evidence type="ECO:0000313" key="1">
    <source>
        <dbReference type="Proteomes" id="UP000887576"/>
    </source>
</evidence>
<evidence type="ECO:0000313" key="2">
    <source>
        <dbReference type="WBParaSite" id="JU765_v2.g10857.t1"/>
    </source>
</evidence>
<dbReference type="Proteomes" id="UP000887576">
    <property type="component" value="Unplaced"/>
</dbReference>
<dbReference type="WBParaSite" id="JU765_v2.g10857.t1">
    <property type="protein sequence ID" value="JU765_v2.g10857.t1"/>
    <property type="gene ID" value="JU765_v2.g10857"/>
</dbReference>
<organism evidence="1 2">
    <name type="scientific">Panagrolaimus sp. JU765</name>
    <dbReference type="NCBI Taxonomy" id="591449"/>
    <lineage>
        <taxon>Eukaryota</taxon>
        <taxon>Metazoa</taxon>
        <taxon>Ecdysozoa</taxon>
        <taxon>Nematoda</taxon>
        <taxon>Chromadorea</taxon>
        <taxon>Rhabditida</taxon>
        <taxon>Tylenchina</taxon>
        <taxon>Panagrolaimomorpha</taxon>
        <taxon>Panagrolaimoidea</taxon>
        <taxon>Panagrolaimidae</taxon>
        <taxon>Panagrolaimus</taxon>
    </lineage>
</organism>
<protein>
    <submittedName>
        <fullName evidence="2">TIL domain-containing protein</fullName>
    </submittedName>
</protein>
<name>A0AC34PX95_9BILA</name>
<proteinExistence type="predicted"/>
<reference evidence="2" key="1">
    <citation type="submission" date="2022-11" db="UniProtKB">
        <authorList>
            <consortium name="WormBaseParasite"/>
        </authorList>
    </citation>
    <scope>IDENTIFICATION</scope>
</reference>
<accession>A0AC34PX95</accession>
<sequence>MCQKKNVCECLPGFYRDTWTNKCVEASLCPDESAVKLDLGSRVCAPNETLKFCPGCEPKCGALNKLCPAYCQPGQDCECKVGYARNSDGKCIKEEDCPVETSSAPRVVRSNGTNLVCGENERITECSGCERSCNHLDRMCKMMCNGIQACECDSGFARQSSTNKCVPISQCSANNSTNNATCGKNEVLQTCPGCEPTCSNPNPICPMICRLGTACQCKRGFVRNSAGECVLPANCVNPTPTPGDGEHVCPKNEQWSTCGSCEGTCANPHPMCTFECRPAGCYCNKKNHVRGPKGHCIHKNLCSKRAGNKTLTTRDDGLTNPCAATLCLTGSKCVVQNVKCIKAPCPPQAVCVPIDDPQVPTDGPRFIRNPFCEVARCAYGPCLPCYAPPCLNIPKCVKKAVVVSDPCEALNCTSDQICEKAMVKCKKAPCPPVARCVSASATTLPAKDDPLPTIELQQNPCATVLCGPGKVCVPKQVQCIRAPCDPIPECVDVNSTTPTKPEDDPCATVRCAAGTKCTAVKVNCLIPPCKSPIAECVPIESPTEMPIDDPCALTDCRDGMICINQQVQCIRAPCPKIAKCVNMTDVSTPAPIRNARSVDANSRLVSCDTLNCPPGTHCQFLKINCLRAPCPGSIPRCVPITNPTTQARVARAATTEVDACKTAKCPKGYTCFSATFMCAKPPCQSVARCRDPTNGAQTYPLEN</sequence>